<dbReference type="InterPro" id="IPR013740">
    <property type="entry name" value="Redoxin"/>
</dbReference>
<sequence length="172" mass="18366">MPRPSSVLGALRRGSAIAAATLALALLAPAASAAPDLAASRFTELTSGRPIGIEATRGKVTVVNFWATWCAPCREEMPMIANVGRQLAGRGVTVVGIALDNKAEVNNFRKMFHIDYPIWLGDSDTINLMRSLGNPSGGLPFTVVLDRSGKPVSRLLGKMTEQTLRQAVEPRL</sequence>
<feature type="signal peptide" evidence="4">
    <location>
        <begin position="1"/>
        <end position="33"/>
    </location>
</feature>
<dbReference type="CDD" id="cd02966">
    <property type="entry name" value="TlpA_like_family"/>
    <property type="match status" value="1"/>
</dbReference>
<evidence type="ECO:0000259" key="5">
    <source>
        <dbReference type="PROSITE" id="PS51352"/>
    </source>
</evidence>
<dbReference type="InterPro" id="IPR017937">
    <property type="entry name" value="Thioredoxin_CS"/>
</dbReference>
<evidence type="ECO:0000256" key="3">
    <source>
        <dbReference type="ARBA" id="ARBA00023284"/>
    </source>
</evidence>
<gene>
    <name evidence="6" type="ORF">QU481_12800</name>
</gene>
<evidence type="ECO:0000313" key="7">
    <source>
        <dbReference type="Proteomes" id="UP001168540"/>
    </source>
</evidence>
<accession>A0ABT7XPP2</accession>
<evidence type="ECO:0000256" key="2">
    <source>
        <dbReference type="ARBA" id="ARBA00022748"/>
    </source>
</evidence>
<comment type="caution">
    <text evidence="6">The sequence shown here is derived from an EMBL/GenBank/DDBJ whole genome shotgun (WGS) entry which is preliminary data.</text>
</comment>
<keyword evidence="4" id="KW-0732">Signal</keyword>
<keyword evidence="2" id="KW-0201">Cytochrome c-type biogenesis</keyword>
<proteinExistence type="predicted"/>
<dbReference type="PROSITE" id="PS51352">
    <property type="entry name" value="THIOREDOXIN_2"/>
    <property type="match status" value="1"/>
</dbReference>
<protein>
    <submittedName>
        <fullName evidence="6">TlpA disulfide reductase family protein</fullName>
    </submittedName>
</protein>
<dbReference type="Proteomes" id="UP001168540">
    <property type="component" value="Unassembled WGS sequence"/>
</dbReference>
<dbReference type="EMBL" id="JAUEDK010000021">
    <property type="protein sequence ID" value="MDN0075764.1"/>
    <property type="molecule type" value="Genomic_DNA"/>
</dbReference>
<organism evidence="6 7">
    <name type="scientific">Crenobacter oryzisoli</name>
    <dbReference type="NCBI Taxonomy" id="3056844"/>
    <lineage>
        <taxon>Bacteria</taxon>
        <taxon>Pseudomonadati</taxon>
        <taxon>Pseudomonadota</taxon>
        <taxon>Betaproteobacteria</taxon>
        <taxon>Neisseriales</taxon>
        <taxon>Neisseriaceae</taxon>
        <taxon>Crenobacter</taxon>
    </lineage>
</organism>
<evidence type="ECO:0000313" key="6">
    <source>
        <dbReference type="EMBL" id="MDN0075764.1"/>
    </source>
</evidence>
<feature type="domain" description="Thioredoxin" evidence="5">
    <location>
        <begin position="22"/>
        <end position="172"/>
    </location>
</feature>
<dbReference type="SUPFAM" id="SSF52833">
    <property type="entry name" value="Thioredoxin-like"/>
    <property type="match status" value="1"/>
</dbReference>
<feature type="chain" id="PRO_5047177851" evidence="4">
    <location>
        <begin position="34"/>
        <end position="172"/>
    </location>
</feature>
<dbReference type="Gene3D" id="3.40.30.10">
    <property type="entry name" value="Glutaredoxin"/>
    <property type="match status" value="1"/>
</dbReference>
<evidence type="ECO:0000256" key="1">
    <source>
        <dbReference type="ARBA" id="ARBA00004196"/>
    </source>
</evidence>
<keyword evidence="3" id="KW-0676">Redox-active center</keyword>
<evidence type="ECO:0000256" key="4">
    <source>
        <dbReference type="SAM" id="SignalP"/>
    </source>
</evidence>
<dbReference type="PANTHER" id="PTHR42852:SF13">
    <property type="entry name" value="PROTEIN DIPZ"/>
    <property type="match status" value="1"/>
</dbReference>
<dbReference type="Pfam" id="PF08534">
    <property type="entry name" value="Redoxin"/>
    <property type="match status" value="1"/>
</dbReference>
<keyword evidence="7" id="KW-1185">Reference proteome</keyword>
<dbReference type="InterPro" id="IPR036249">
    <property type="entry name" value="Thioredoxin-like_sf"/>
</dbReference>
<comment type="subcellular location">
    <subcellularLocation>
        <location evidence="1">Cell envelope</location>
    </subcellularLocation>
</comment>
<name>A0ABT7XPP2_9NEIS</name>
<dbReference type="RefSeq" id="WP_289830406.1">
    <property type="nucleotide sequence ID" value="NZ_JAUEDK010000021.1"/>
</dbReference>
<dbReference type="PROSITE" id="PS00194">
    <property type="entry name" value="THIOREDOXIN_1"/>
    <property type="match status" value="1"/>
</dbReference>
<dbReference type="PANTHER" id="PTHR42852">
    <property type="entry name" value="THIOL:DISULFIDE INTERCHANGE PROTEIN DSBE"/>
    <property type="match status" value="1"/>
</dbReference>
<reference evidence="6" key="1">
    <citation type="submission" date="2023-06" db="EMBL/GenBank/DDBJ databases">
        <authorList>
            <person name="Zhang S."/>
        </authorList>
    </citation>
    <scope>NUCLEOTIDE SEQUENCE</scope>
    <source>
        <strain evidence="6">SG2303</strain>
    </source>
</reference>
<dbReference type="InterPro" id="IPR050553">
    <property type="entry name" value="Thioredoxin_ResA/DsbE_sf"/>
</dbReference>
<dbReference type="InterPro" id="IPR013766">
    <property type="entry name" value="Thioredoxin_domain"/>
</dbReference>